<evidence type="ECO:0000256" key="5">
    <source>
        <dbReference type="HAMAP-Rule" id="MF_00340"/>
    </source>
</evidence>
<sequence>MGAIGPKNRTSKARRNKRKANWKLTAPSLAKCSKCGALIMPHRVCKECGTYNKRQVVKVEEE</sequence>
<evidence type="ECO:0000256" key="3">
    <source>
        <dbReference type="ARBA" id="ARBA00023274"/>
    </source>
</evidence>
<feature type="compositionally biased region" description="Basic residues" evidence="6">
    <location>
        <begin position="9"/>
        <end position="20"/>
    </location>
</feature>
<dbReference type="InterPro" id="IPR011332">
    <property type="entry name" value="Ribosomal_zn-bd"/>
</dbReference>
<dbReference type="HAMAP" id="MF_00340">
    <property type="entry name" value="Ribosomal_bL32"/>
    <property type="match status" value="1"/>
</dbReference>
<dbReference type="InterPro" id="IPR002677">
    <property type="entry name" value="Ribosomal_bL32"/>
</dbReference>
<dbReference type="GO" id="GO:0015934">
    <property type="term" value="C:large ribosomal subunit"/>
    <property type="evidence" value="ECO:0007669"/>
    <property type="project" value="InterPro"/>
</dbReference>
<accession>A0A926DQN8</accession>
<feature type="region of interest" description="Disordered" evidence="6">
    <location>
        <begin position="1"/>
        <end position="20"/>
    </location>
</feature>
<dbReference type="InterPro" id="IPR044957">
    <property type="entry name" value="Ribosomal_bL32_bact"/>
</dbReference>
<name>A0A926DQN8_9FIRM</name>
<dbReference type="PANTHER" id="PTHR35534:SF1">
    <property type="entry name" value="LARGE RIBOSOMAL SUBUNIT PROTEIN BL32"/>
    <property type="match status" value="1"/>
</dbReference>
<dbReference type="Pfam" id="PF01783">
    <property type="entry name" value="Ribosomal_L32p"/>
    <property type="match status" value="1"/>
</dbReference>
<keyword evidence="3 5" id="KW-0687">Ribonucleoprotein</keyword>
<evidence type="ECO:0000256" key="1">
    <source>
        <dbReference type="ARBA" id="ARBA00008560"/>
    </source>
</evidence>
<gene>
    <name evidence="5 7" type="primary">rpmF</name>
    <name evidence="7" type="ORF">H8730_00595</name>
</gene>
<dbReference type="SUPFAM" id="SSF57829">
    <property type="entry name" value="Zn-binding ribosomal proteins"/>
    <property type="match status" value="1"/>
</dbReference>
<dbReference type="PANTHER" id="PTHR35534">
    <property type="entry name" value="50S RIBOSOMAL PROTEIN L32"/>
    <property type="match status" value="1"/>
</dbReference>
<organism evidence="7 8">
    <name type="scientific">Bianquea renquensis</name>
    <dbReference type="NCBI Taxonomy" id="2763661"/>
    <lineage>
        <taxon>Bacteria</taxon>
        <taxon>Bacillati</taxon>
        <taxon>Bacillota</taxon>
        <taxon>Clostridia</taxon>
        <taxon>Eubacteriales</taxon>
        <taxon>Bianqueaceae</taxon>
        <taxon>Bianquea</taxon>
    </lineage>
</organism>
<dbReference type="RefSeq" id="WP_177718550.1">
    <property type="nucleotide sequence ID" value="NZ_JACRSQ010000001.1"/>
</dbReference>
<comment type="caution">
    <text evidence="7">The sequence shown here is derived from an EMBL/GenBank/DDBJ whole genome shotgun (WGS) entry which is preliminary data.</text>
</comment>
<keyword evidence="8" id="KW-1185">Reference proteome</keyword>
<keyword evidence="2 5" id="KW-0689">Ribosomal protein</keyword>
<evidence type="ECO:0000256" key="4">
    <source>
        <dbReference type="ARBA" id="ARBA00035178"/>
    </source>
</evidence>
<evidence type="ECO:0000256" key="6">
    <source>
        <dbReference type="SAM" id="MobiDB-lite"/>
    </source>
</evidence>
<dbReference type="NCBIfam" id="TIGR01031">
    <property type="entry name" value="rpmF_bact"/>
    <property type="match status" value="1"/>
</dbReference>
<dbReference type="AlphaFoldDB" id="A0A926DQN8"/>
<evidence type="ECO:0000256" key="2">
    <source>
        <dbReference type="ARBA" id="ARBA00022980"/>
    </source>
</evidence>
<dbReference type="GO" id="GO:0006412">
    <property type="term" value="P:translation"/>
    <property type="evidence" value="ECO:0007669"/>
    <property type="project" value="UniProtKB-UniRule"/>
</dbReference>
<dbReference type="EMBL" id="JACRSQ010000001">
    <property type="protein sequence ID" value="MBC8542049.1"/>
    <property type="molecule type" value="Genomic_DNA"/>
</dbReference>
<reference evidence="7" key="1">
    <citation type="submission" date="2020-08" db="EMBL/GenBank/DDBJ databases">
        <title>Genome public.</title>
        <authorList>
            <person name="Liu C."/>
            <person name="Sun Q."/>
        </authorList>
    </citation>
    <scope>NUCLEOTIDE SEQUENCE</scope>
    <source>
        <strain evidence="7">NSJ-32</strain>
    </source>
</reference>
<evidence type="ECO:0000313" key="7">
    <source>
        <dbReference type="EMBL" id="MBC8542049.1"/>
    </source>
</evidence>
<comment type="similarity">
    <text evidence="1 5">Belongs to the bacterial ribosomal protein bL32 family.</text>
</comment>
<evidence type="ECO:0000313" key="8">
    <source>
        <dbReference type="Proteomes" id="UP000657006"/>
    </source>
</evidence>
<dbReference type="Proteomes" id="UP000657006">
    <property type="component" value="Unassembled WGS sequence"/>
</dbReference>
<dbReference type="GO" id="GO:0003735">
    <property type="term" value="F:structural constituent of ribosome"/>
    <property type="evidence" value="ECO:0007669"/>
    <property type="project" value="InterPro"/>
</dbReference>
<protein>
    <recommendedName>
        <fullName evidence="4 5">Large ribosomal subunit protein bL32</fullName>
    </recommendedName>
</protein>
<proteinExistence type="inferred from homology"/>